<keyword evidence="12" id="KW-1185">Reference proteome</keyword>
<comment type="catalytic activity">
    <reaction evidence="1">
        <text>ATP + protein L-histidine = ADP + protein N-phospho-L-histidine.</text>
        <dbReference type="EC" id="2.7.13.3"/>
    </reaction>
</comment>
<dbReference type="RefSeq" id="WP_344901968.1">
    <property type="nucleotide sequence ID" value="NZ_BAAAYO010000001.1"/>
</dbReference>
<proteinExistence type="predicted"/>
<name>A0ABV5VYE9_9BACL</name>
<keyword evidence="6 11" id="KW-0418">Kinase</keyword>
<dbReference type="EMBL" id="JBHMAG010000012">
    <property type="protein sequence ID" value="MFB9753236.1"/>
    <property type="molecule type" value="Genomic_DNA"/>
</dbReference>
<dbReference type="InterPro" id="IPR003594">
    <property type="entry name" value="HATPase_dom"/>
</dbReference>
<keyword evidence="7" id="KW-0067">ATP-binding</keyword>
<keyword evidence="5" id="KW-0547">Nucleotide-binding</keyword>
<evidence type="ECO:0000256" key="3">
    <source>
        <dbReference type="ARBA" id="ARBA00022553"/>
    </source>
</evidence>
<gene>
    <name evidence="11" type="ORF">ACFFNY_16840</name>
</gene>
<evidence type="ECO:0000259" key="10">
    <source>
        <dbReference type="PROSITE" id="PS50109"/>
    </source>
</evidence>
<feature type="transmembrane region" description="Helical" evidence="9">
    <location>
        <begin position="9"/>
        <end position="33"/>
    </location>
</feature>
<evidence type="ECO:0000256" key="9">
    <source>
        <dbReference type="SAM" id="Phobius"/>
    </source>
</evidence>
<dbReference type="InterPro" id="IPR050736">
    <property type="entry name" value="Sensor_HK_Regulatory"/>
</dbReference>
<dbReference type="PANTHER" id="PTHR43711:SF1">
    <property type="entry name" value="HISTIDINE KINASE 1"/>
    <property type="match status" value="1"/>
</dbReference>
<dbReference type="SUPFAM" id="SSF47384">
    <property type="entry name" value="Homodimeric domain of signal transducing histidine kinase"/>
    <property type="match status" value="1"/>
</dbReference>
<dbReference type="Pfam" id="PF02518">
    <property type="entry name" value="HATPase_c"/>
    <property type="match status" value="1"/>
</dbReference>
<dbReference type="InterPro" id="IPR036890">
    <property type="entry name" value="HATPase_C_sf"/>
</dbReference>
<dbReference type="SUPFAM" id="SSF55874">
    <property type="entry name" value="ATPase domain of HSP90 chaperone/DNA topoisomerase II/histidine kinase"/>
    <property type="match status" value="1"/>
</dbReference>
<dbReference type="InterPro" id="IPR036097">
    <property type="entry name" value="HisK_dim/P_sf"/>
</dbReference>
<evidence type="ECO:0000256" key="7">
    <source>
        <dbReference type="ARBA" id="ARBA00022840"/>
    </source>
</evidence>
<feature type="domain" description="Histidine kinase" evidence="10">
    <location>
        <begin position="219"/>
        <end position="435"/>
    </location>
</feature>
<dbReference type="InterPro" id="IPR005467">
    <property type="entry name" value="His_kinase_dom"/>
</dbReference>
<dbReference type="PRINTS" id="PR00344">
    <property type="entry name" value="BCTRLSENSOR"/>
</dbReference>
<dbReference type="SMART" id="SM00387">
    <property type="entry name" value="HATPase_c"/>
    <property type="match status" value="1"/>
</dbReference>
<keyword evidence="3" id="KW-0597">Phosphoprotein</keyword>
<dbReference type="PROSITE" id="PS50109">
    <property type="entry name" value="HIS_KIN"/>
    <property type="match status" value="1"/>
</dbReference>
<dbReference type="GO" id="GO:0016301">
    <property type="term" value="F:kinase activity"/>
    <property type="evidence" value="ECO:0007669"/>
    <property type="project" value="UniProtKB-KW"/>
</dbReference>
<comment type="caution">
    <text evidence="11">The sequence shown here is derived from an EMBL/GenBank/DDBJ whole genome shotgun (WGS) entry which is preliminary data.</text>
</comment>
<dbReference type="PANTHER" id="PTHR43711">
    <property type="entry name" value="TWO-COMPONENT HISTIDINE KINASE"/>
    <property type="match status" value="1"/>
</dbReference>
<protein>
    <recommendedName>
        <fullName evidence="2">histidine kinase</fullName>
        <ecNumber evidence="2">2.7.13.3</ecNumber>
    </recommendedName>
</protein>
<dbReference type="Pfam" id="PF00512">
    <property type="entry name" value="HisKA"/>
    <property type="match status" value="1"/>
</dbReference>
<evidence type="ECO:0000256" key="5">
    <source>
        <dbReference type="ARBA" id="ARBA00022741"/>
    </source>
</evidence>
<evidence type="ECO:0000313" key="12">
    <source>
        <dbReference type="Proteomes" id="UP001589619"/>
    </source>
</evidence>
<dbReference type="InterPro" id="IPR004358">
    <property type="entry name" value="Sig_transdc_His_kin-like_C"/>
</dbReference>
<evidence type="ECO:0000256" key="2">
    <source>
        <dbReference type="ARBA" id="ARBA00012438"/>
    </source>
</evidence>
<dbReference type="SMART" id="SM00388">
    <property type="entry name" value="HisKA"/>
    <property type="match status" value="1"/>
</dbReference>
<reference evidence="11 12" key="1">
    <citation type="submission" date="2024-09" db="EMBL/GenBank/DDBJ databases">
        <authorList>
            <person name="Sun Q."/>
            <person name="Mori K."/>
        </authorList>
    </citation>
    <scope>NUCLEOTIDE SEQUENCE [LARGE SCALE GENOMIC DNA]</scope>
    <source>
        <strain evidence="11 12">JCM 12520</strain>
    </source>
</reference>
<keyword evidence="9" id="KW-0472">Membrane</keyword>
<dbReference type="Gene3D" id="3.30.565.10">
    <property type="entry name" value="Histidine kinase-like ATPase, C-terminal domain"/>
    <property type="match status" value="1"/>
</dbReference>
<sequence length="438" mass="49050">MKLQSLKHVILISLAVAAAGFVAVYGSLVWMLAKANQTYAGQQTVQTSLLLSSSYELYGSWDKAAVKLGELPLLQEHPLQIWTNANELVWTKQPPHSRTDEANWSSRQPILLHGQVIGTFSGSFAPTPLAFSYPHWIAAWSGLGMGCLTYIALRQQRTAYERRFEQIRLQLHEIDAPYTADSFAKEQDQRNLERIDVSIHRLGDRLQRLETVRKSMVADIAHELRTPLTVLRTKLDYALQHGHSLSHTEVVLLQDEVYRMSKLLGDLQQLALAESGHLQLDRRWFPISELIGQLVSLFAIQAEEDGITIVYDSPLALSIYADENRLKQVILNLLGNALKYARSKVVLTLALEHDQYVITIADDGPGIEEEELPYLFDRFYQGTSKRRSEPAKSSAGLGLGLSIAKSLVEAHRGAISVSSRWQEGSSFRIALPVLNEGT</sequence>
<evidence type="ECO:0000256" key="4">
    <source>
        <dbReference type="ARBA" id="ARBA00022679"/>
    </source>
</evidence>
<accession>A0ABV5VYE9</accession>
<keyword evidence="8" id="KW-0902">Two-component regulatory system</keyword>
<keyword evidence="4" id="KW-0808">Transferase</keyword>
<dbReference type="Proteomes" id="UP001589619">
    <property type="component" value="Unassembled WGS sequence"/>
</dbReference>
<dbReference type="InterPro" id="IPR003661">
    <property type="entry name" value="HisK_dim/P_dom"/>
</dbReference>
<evidence type="ECO:0000256" key="8">
    <source>
        <dbReference type="ARBA" id="ARBA00023012"/>
    </source>
</evidence>
<feature type="transmembrane region" description="Helical" evidence="9">
    <location>
        <begin position="133"/>
        <end position="153"/>
    </location>
</feature>
<keyword evidence="9" id="KW-0812">Transmembrane</keyword>
<dbReference type="Gene3D" id="1.10.287.130">
    <property type="match status" value="1"/>
</dbReference>
<dbReference type="CDD" id="cd00082">
    <property type="entry name" value="HisKA"/>
    <property type="match status" value="1"/>
</dbReference>
<dbReference type="EC" id="2.7.13.3" evidence="2"/>
<dbReference type="CDD" id="cd00075">
    <property type="entry name" value="HATPase"/>
    <property type="match status" value="1"/>
</dbReference>
<evidence type="ECO:0000313" key="11">
    <source>
        <dbReference type="EMBL" id="MFB9753236.1"/>
    </source>
</evidence>
<evidence type="ECO:0000256" key="1">
    <source>
        <dbReference type="ARBA" id="ARBA00000085"/>
    </source>
</evidence>
<organism evidence="11 12">
    <name type="scientific">Paenibacillus hodogayensis</name>
    <dbReference type="NCBI Taxonomy" id="279208"/>
    <lineage>
        <taxon>Bacteria</taxon>
        <taxon>Bacillati</taxon>
        <taxon>Bacillota</taxon>
        <taxon>Bacilli</taxon>
        <taxon>Bacillales</taxon>
        <taxon>Paenibacillaceae</taxon>
        <taxon>Paenibacillus</taxon>
    </lineage>
</organism>
<keyword evidence="9" id="KW-1133">Transmembrane helix</keyword>
<evidence type="ECO:0000256" key="6">
    <source>
        <dbReference type="ARBA" id="ARBA00022777"/>
    </source>
</evidence>